<dbReference type="InterPro" id="IPR050214">
    <property type="entry name" value="Cys_Synth/Cystath_Beta-Synth"/>
</dbReference>
<name>A0AAD4R2F0_9BILA</name>
<evidence type="ECO:0000313" key="3">
    <source>
        <dbReference type="EMBL" id="KAI1711348.1"/>
    </source>
</evidence>
<keyword evidence="1" id="KW-0732">Signal</keyword>
<organism evidence="3 4">
    <name type="scientific">Ditylenchus destructor</name>
    <dbReference type="NCBI Taxonomy" id="166010"/>
    <lineage>
        <taxon>Eukaryota</taxon>
        <taxon>Metazoa</taxon>
        <taxon>Ecdysozoa</taxon>
        <taxon>Nematoda</taxon>
        <taxon>Chromadorea</taxon>
        <taxon>Rhabditida</taxon>
        <taxon>Tylenchina</taxon>
        <taxon>Tylenchomorpha</taxon>
        <taxon>Sphaerularioidea</taxon>
        <taxon>Anguinidae</taxon>
        <taxon>Anguininae</taxon>
        <taxon>Ditylenchus</taxon>
    </lineage>
</organism>
<dbReference type="Gene3D" id="3.40.50.1100">
    <property type="match status" value="2"/>
</dbReference>
<dbReference type="SUPFAM" id="SSF53686">
    <property type="entry name" value="Tryptophan synthase beta subunit-like PLP-dependent enzymes"/>
    <property type="match status" value="1"/>
</dbReference>
<reference evidence="3" key="1">
    <citation type="submission" date="2022-01" db="EMBL/GenBank/DDBJ databases">
        <title>Genome Sequence Resource for Two Populations of Ditylenchus destructor, the Migratory Endoparasitic Phytonematode.</title>
        <authorList>
            <person name="Zhang H."/>
            <person name="Lin R."/>
            <person name="Xie B."/>
        </authorList>
    </citation>
    <scope>NUCLEOTIDE SEQUENCE</scope>
    <source>
        <strain evidence="3">BazhouSP</strain>
    </source>
</reference>
<gene>
    <name evidence="3" type="ORF">DdX_10226</name>
</gene>
<feature type="signal peptide" evidence="1">
    <location>
        <begin position="1"/>
        <end position="18"/>
    </location>
</feature>
<keyword evidence="4" id="KW-1185">Reference proteome</keyword>
<accession>A0AAD4R2F0</accession>
<proteinExistence type="predicted"/>
<protein>
    <submittedName>
        <fullName evidence="3">Pyridoxal-phosphate dependent enzyme domain-containing protein</fullName>
    </submittedName>
</protein>
<feature type="domain" description="Tryptophan synthase beta chain-like PALP" evidence="2">
    <location>
        <begin position="70"/>
        <end position="365"/>
    </location>
</feature>
<dbReference type="InterPro" id="IPR036052">
    <property type="entry name" value="TrpB-like_PALP_sf"/>
</dbReference>
<dbReference type="AlphaFoldDB" id="A0AAD4R2F0"/>
<dbReference type="GO" id="GO:0019344">
    <property type="term" value="P:cysteine biosynthetic process"/>
    <property type="evidence" value="ECO:0007669"/>
    <property type="project" value="UniProtKB-ARBA"/>
</dbReference>
<evidence type="ECO:0000256" key="1">
    <source>
        <dbReference type="SAM" id="SignalP"/>
    </source>
</evidence>
<feature type="chain" id="PRO_5041900962" evidence="1">
    <location>
        <begin position="19"/>
        <end position="467"/>
    </location>
</feature>
<dbReference type="EMBL" id="JAKKPZ010000022">
    <property type="protein sequence ID" value="KAI1711348.1"/>
    <property type="molecule type" value="Genomic_DNA"/>
</dbReference>
<dbReference type="Pfam" id="PF00291">
    <property type="entry name" value="PALP"/>
    <property type="match status" value="1"/>
</dbReference>
<comment type="caution">
    <text evidence="3">The sequence shown here is derived from an EMBL/GenBank/DDBJ whole genome shotgun (WGS) entry which is preliminary data.</text>
</comment>
<evidence type="ECO:0000259" key="2">
    <source>
        <dbReference type="Pfam" id="PF00291"/>
    </source>
</evidence>
<evidence type="ECO:0000313" key="4">
    <source>
        <dbReference type="Proteomes" id="UP001201812"/>
    </source>
</evidence>
<sequence>MLSFLITVLLLFVGSIVSHPLENFSSQDISKPGPVPNLTSAPVDTLTSEHVNKWRRDAISKLWDERNEMKYTPIIYFDHLKDVTIVFKNESASATSSLKHRFAWALVMWAVLRGHIGKSTTVYEASSGSTAFSEAYMCKLIGVKFATFVPEATDKVKIEHIENMGGNVVKVKDRMQERAKEAAAKDKDGFFIDQFGNADYAEDYHLTDNNGIESINVFYETLTQLQTKPDGDIHGINVDYFVHTAGTGGTLSSVGKYIKRYKVPTQVVLADTEFSLYYDFVLKNRFVGANQSAESQLVPPGIAGTASVAIVPYAVIGKTTSLIPSVIDRVVKVPDLASTAAAHVLLDRYKINAGPSTGVSFLTCLHLIATHRNKAENLHLKDKPLVLATLLSDPGTNYLASYYNITWIEQKFTPHGGLKTFECWKSVVVEYLEAQPKANSTVLESPLVKGARECPAPLAAGKHLFMV</sequence>
<dbReference type="InterPro" id="IPR001926">
    <property type="entry name" value="TrpB-like_PALP"/>
</dbReference>
<dbReference type="Proteomes" id="UP001201812">
    <property type="component" value="Unassembled WGS sequence"/>
</dbReference>
<dbReference type="PANTHER" id="PTHR10314">
    <property type="entry name" value="CYSTATHIONINE BETA-SYNTHASE"/>
    <property type="match status" value="1"/>
</dbReference>